<reference evidence="2" key="2">
    <citation type="submission" date="2014-05" db="EMBL/GenBank/DDBJ databases">
        <title>The genome and life-stage specific transcriptomes of Globodera pallida elucidate key aspects of plant parasitism by a cyst nematode.</title>
        <authorList>
            <person name="Cotton J.A."/>
            <person name="Lilley C.J."/>
            <person name="Jones L.M."/>
            <person name="Kikuchi T."/>
            <person name="Reid A.J."/>
            <person name="Thorpe P."/>
            <person name="Tsai I.J."/>
            <person name="Beasley H."/>
            <person name="Blok V."/>
            <person name="Cock P.J.A."/>
            <person name="Van den Akker S.E."/>
            <person name="Holroyd N."/>
            <person name="Hunt M."/>
            <person name="Mantelin S."/>
            <person name="Naghra H."/>
            <person name="Pain A."/>
            <person name="Palomares-Rius J.E."/>
            <person name="Zarowiecki M."/>
            <person name="Berriman M."/>
            <person name="Jones J.T."/>
            <person name="Urwin P.E."/>
        </authorList>
    </citation>
    <scope>NUCLEOTIDE SEQUENCE [LARGE SCALE GENOMIC DNA]</scope>
    <source>
        <strain evidence="2">Lindley</strain>
    </source>
</reference>
<reference evidence="3" key="3">
    <citation type="submission" date="2016-06" db="UniProtKB">
        <authorList>
            <consortium name="WormBaseParasite"/>
        </authorList>
    </citation>
    <scope>IDENTIFICATION</scope>
</reference>
<dbReference type="InterPro" id="IPR016197">
    <property type="entry name" value="Chromo-like_dom_sf"/>
</dbReference>
<name>A0A183CGB3_GLOPA</name>
<evidence type="ECO:0000256" key="1">
    <source>
        <dbReference type="SAM" id="MobiDB-lite"/>
    </source>
</evidence>
<organism evidence="2 3">
    <name type="scientific">Globodera pallida</name>
    <name type="common">Potato cyst nematode worm</name>
    <name type="synonym">Heterodera pallida</name>
    <dbReference type="NCBI Taxonomy" id="36090"/>
    <lineage>
        <taxon>Eukaryota</taxon>
        <taxon>Metazoa</taxon>
        <taxon>Ecdysozoa</taxon>
        <taxon>Nematoda</taxon>
        <taxon>Chromadorea</taxon>
        <taxon>Rhabditida</taxon>
        <taxon>Tylenchina</taxon>
        <taxon>Tylenchomorpha</taxon>
        <taxon>Tylenchoidea</taxon>
        <taxon>Heteroderidae</taxon>
        <taxon>Heteroderinae</taxon>
        <taxon>Globodera</taxon>
    </lineage>
</organism>
<sequence>MEGSTTARTAHLDQIKGRRVKWEGLHSRWNSWKPRDVLKNLHVVKQYEKEQKAAEQSKHGNLGEEEEEHEEEVEDESHENEKEGEDERT</sequence>
<feature type="compositionally biased region" description="Basic and acidic residues" evidence="1">
    <location>
        <begin position="48"/>
        <end position="62"/>
    </location>
</feature>
<dbReference type="SUPFAM" id="SSF54160">
    <property type="entry name" value="Chromo domain-like"/>
    <property type="match status" value="1"/>
</dbReference>
<feature type="region of interest" description="Disordered" evidence="1">
    <location>
        <begin position="48"/>
        <end position="89"/>
    </location>
</feature>
<dbReference type="Proteomes" id="UP000050741">
    <property type="component" value="Unassembled WGS sequence"/>
</dbReference>
<keyword evidence="2" id="KW-1185">Reference proteome</keyword>
<evidence type="ECO:0000313" key="3">
    <source>
        <dbReference type="WBParaSite" id="GPLIN_001191800"/>
    </source>
</evidence>
<feature type="compositionally biased region" description="Basic and acidic residues" evidence="1">
    <location>
        <begin position="79"/>
        <end position="89"/>
    </location>
</feature>
<protein>
    <submittedName>
        <fullName evidence="3">Chromo domain-containing protein</fullName>
    </submittedName>
</protein>
<evidence type="ECO:0000313" key="2">
    <source>
        <dbReference type="Proteomes" id="UP000050741"/>
    </source>
</evidence>
<dbReference type="Gene3D" id="2.40.50.40">
    <property type="match status" value="1"/>
</dbReference>
<dbReference type="WBParaSite" id="GPLIN_001191800">
    <property type="protein sequence ID" value="GPLIN_001191800"/>
    <property type="gene ID" value="GPLIN_001191800"/>
</dbReference>
<dbReference type="AlphaFoldDB" id="A0A183CGB3"/>
<feature type="compositionally biased region" description="Acidic residues" evidence="1">
    <location>
        <begin position="63"/>
        <end position="78"/>
    </location>
</feature>
<accession>A0A183CGB3</accession>
<reference evidence="2" key="1">
    <citation type="submission" date="2013-12" db="EMBL/GenBank/DDBJ databases">
        <authorList>
            <person name="Aslett M."/>
        </authorList>
    </citation>
    <scope>NUCLEOTIDE SEQUENCE [LARGE SCALE GENOMIC DNA]</scope>
    <source>
        <strain evidence="2">Lindley</strain>
    </source>
</reference>
<proteinExistence type="predicted"/>